<evidence type="ECO:0008006" key="3">
    <source>
        <dbReference type="Google" id="ProtNLM"/>
    </source>
</evidence>
<dbReference type="Proteomes" id="UP000061432">
    <property type="component" value="Chromosome"/>
</dbReference>
<accession>A0A1Y0ZIG7</accession>
<dbReference type="OrthoDB" id="7508850at2"/>
<gene>
    <name evidence="1" type="ORF">Maq22A_c27940</name>
</gene>
<dbReference type="STRING" id="270351.Maq22A_c27940"/>
<protein>
    <recommendedName>
        <fullName evidence="3">Phage protein</fullName>
    </recommendedName>
</protein>
<proteinExistence type="predicted"/>
<reference evidence="1 2" key="1">
    <citation type="journal article" date="2015" name="Genome Announc.">
        <title>Complete Genome Sequence of Methylobacterium aquaticum Strain 22A, Isolated from Racomitrium japonicum Moss.</title>
        <authorList>
            <person name="Tani A."/>
            <person name="Ogura Y."/>
            <person name="Hayashi T."/>
            <person name="Kimbara K."/>
        </authorList>
    </citation>
    <scope>NUCLEOTIDE SEQUENCE [LARGE SCALE GENOMIC DNA]</scope>
    <source>
        <strain evidence="1 2">MA-22A</strain>
    </source>
</reference>
<sequence>MGLLDGGLAGIFGAAFSGIYLPGTLHRATLTRGEDKRVTGTGFDDVPMRYQPNAISAEARARAGIPADVVLLLILTAGLGPGVTTEDEVTIDTGRYRILSASLDPARSHYDVRAVPTDPPETP</sequence>
<organism evidence="1 2">
    <name type="scientific">Methylobacterium aquaticum</name>
    <dbReference type="NCBI Taxonomy" id="270351"/>
    <lineage>
        <taxon>Bacteria</taxon>
        <taxon>Pseudomonadati</taxon>
        <taxon>Pseudomonadota</taxon>
        <taxon>Alphaproteobacteria</taxon>
        <taxon>Hyphomicrobiales</taxon>
        <taxon>Methylobacteriaceae</taxon>
        <taxon>Methylobacterium</taxon>
    </lineage>
</organism>
<dbReference type="EMBL" id="AP014704">
    <property type="protein sequence ID" value="BAR47094.1"/>
    <property type="molecule type" value="Genomic_DNA"/>
</dbReference>
<dbReference type="RefSeq" id="WP_060845919.1">
    <property type="nucleotide sequence ID" value="NZ_AP014704.1"/>
</dbReference>
<evidence type="ECO:0000313" key="1">
    <source>
        <dbReference type="EMBL" id="BAR47094.1"/>
    </source>
</evidence>
<evidence type="ECO:0000313" key="2">
    <source>
        <dbReference type="Proteomes" id="UP000061432"/>
    </source>
</evidence>
<reference evidence="2" key="2">
    <citation type="submission" date="2015-01" db="EMBL/GenBank/DDBJ databases">
        <title>Complete genome sequence of Methylobacterium aquaticum strain 22A.</title>
        <authorList>
            <person name="Tani A."/>
            <person name="Ogura Y."/>
            <person name="Hayashi T."/>
        </authorList>
    </citation>
    <scope>NUCLEOTIDE SEQUENCE [LARGE SCALE GENOMIC DNA]</scope>
    <source>
        <strain evidence="2">MA-22A</strain>
    </source>
</reference>
<dbReference type="KEGG" id="maqu:Maq22A_c27940"/>
<dbReference type="AlphaFoldDB" id="A0A1Y0ZIG7"/>
<name>A0A1Y0ZIG7_9HYPH</name>